<dbReference type="Proteomes" id="UP001155241">
    <property type="component" value="Unassembled WGS sequence"/>
</dbReference>
<organism evidence="2 3">
    <name type="scientific">Aeoliella straminimaris</name>
    <dbReference type="NCBI Taxonomy" id="2954799"/>
    <lineage>
        <taxon>Bacteria</taxon>
        <taxon>Pseudomonadati</taxon>
        <taxon>Planctomycetota</taxon>
        <taxon>Planctomycetia</taxon>
        <taxon>Pirellulales</taxon>
        <taxon>Lacipirellulaceae</taxon>
        <taxon>Aeoliella</taxon>
    </lineage>
</organism>
<evidence type="ECO:0000313" key="3">
    <source>
        <dbReference type="Proteomes" id="UP001155241"/>
    </source>
</evidence>
<dbReference type="PANTHER" id="PTHR34547:SF1">
    <property type="entry name" value="YACP-LIKE NYN DOMAIN PROTEIN"/>
    <property type="match status" value="1"/>
</dbReference>
<feature type="region of interest" description="Disordered" evidence="1">
    <location>
        <begin position="172"/>
        <end position="214"/>
    </location>
</feature>
<gene>
    <name evidence="2" type="ORF">NG895_28310</name>
</gene>
<sequence length="214" mass="23548">MRLLIDGYNLLHVTYLFGSGKTAGTLQGSRDALLAYLASALSAGERRETTIVFDAAGAPPGLPKTVHHDHLTVRYAREYADADALLEEIIERHRAPRGLVVVSGDHRVQRAARSRGAKYVDSDVWYRELGARHARRSGQNHQAKPKPGGSVDYWVQQFADDEVANLEAELRAIESPKLKPKTSKRTPHAPPTAEGTFENPFPPGYGEDLLEGDT</sequence>
<protein>
    <submittedName>
        <fullName evidence="2">NYN domain-containing protein</fullName>
    </submittedName>
</protein>
<dbReference type="RefSeq" id="WP_252855934.1">
    <property type="nucleotide sequence ID" value="NZ_JAMXLR010000092.1"/>
</dbReference>
<evidence type="ECO:0000256" key="1">
    <source>
        <dbReference type="SAM" id="MobiDB-lite"/>
    </source>
</evidence>
<feature type="compositionally biased region" description="Basic residues" evidence="1">
    <location>
        <begin position="178"/>
        <end position="187"/>
    </location>
</feature>
<keyword evidence="3" id="KW-1185">Reference proteome</keyword>
<name>A0A9X2FGN7_9BACT</name>
<proteinExistence type="predicted"/>
<dbReference type="PANTHER" id="PTHR34547">
    <property type="entry name" value="YACP-LIKE NYN DOMAIN PROTEIN"/>
    <property type="match status" value="1"/>
</dbReference>
<dbReference type="InterPro" id="IPR010298">
    <property type="entry name" value="YacP-like"/>
</dbReference>
<accession>A0A9X2FGN7</accession>
<comment type="caution">
    <text evidence="2">The sequence shown here is derived from an EMBL/GenBank/DDBJ whole genome shotgun (WGS) entry which is preliminary data.</text>
</comment>
<evidence type="ECO:0000313" key="2">
    <source>
        <dbReference type="EMBL" id="MCO6047827.1"/>
    </source>
</evidence>
<dbReference type="Pfam" id="PF05991">
    <property type="entry name" value="NYN_YacP"/>
    <property type="match status" value="1"/>
</dbReference>
<dbReference type="AlphaFoldDB" id="A0A9X2FGN7"/>
<dbReference type="EMBL" id="JAMXLR010000092">
    <property type="protein sequence ID" value="MCO6047827.1"/>
    <property type="molecule type" value="Genomic_DNA"/>
</dbReference>
<reference evidence="2" key="1">
    <citation type="submission" date="2022-06" db="EMBL/GenBank/DDBJ databases">
        <title>Aeoliella straminimaris, a novel planctomycete from sediments.</title>
        <authorList>
            <person name="Vitorino I.R."/>
            <person name="Lage O.M."/>
        </authorList>
    </citation>
    <scope>NUCLEOTIDE SEQUENCE</scope>
    <source>
        <strain evidence="2">ICT_H6.2</strain>
    </source>
</reference>